<protein>
    <recommendedName>
        <fullName evidence="3">TRIM2_3</fullName>
    </recommendedName>
</protein>
<gene>
    <name evidence="1" type="ORF">MCOR_40449</name>
</gene>
<sequence>MSDINIFGEVHIEARPYNIVLVKNKAKQTQMMIQTAQSRSIENIKLTLHKTIDTQGERTYGCCMLPDGRMAFTFCYDQTVKVFSDNKLKDFGVKLPADAFDLVYISKDNTLAVTSGLSFNQCITIIDLERKEIKKTISLDLFNYGIAQKDNRLIYSDNDKGIRMINLYDESTSDIVRQKMPRYCYIATFRDKIYHTNTETNNVTCYNLQGQLQWRFQNESVLNYPQGIDVDNNGNVYMVGAIHTTL</sequence>
<dbReference type="InterPro" id="IPR011042">
    <property type="entry name" value="6-blade_b-propeller_TolB-like"/>
</dbReference>
<organism evidence="1 2">
    <name type="scientific">Mytilus coruscus</name>
    <name type="common">Sea mussel</name>
    <dbReference type="NCBI Taxonomy" id="42192"/>
    <lineage>
        <taxon>Eukaryota</taxon>
        <taxon>Metazoa</taxon>
        <taxon>Spiralia</taxon>
        <taxon>Lophotrochozoa</taxon>
        <taxon>Mollusca</taxon>
        <taxon>Bivalvia</taxon>
        <taxon>Autobranchia</taxon>
        <taxon>Pteriomorphia</taxon>
        <taxon>Mytilida</taxon>
        <taxon>Mytiloidea</taxon>
        <taxon>Mytilidae</taxon>
        <taxon>Mytilinae</taxon>
        <taxon>Mytilus</taxon>
    </lineage>
</organism>
<dbReference type="OrthoDB" id="6136258at2759"/>
<evidence type="ECO:0000313" key="1">
    <source>
        <dbReference type="EMBL" id="CAC5406933.1"/>
    </source>
</evidence>
<dbReference type="EMBL" id="CACVKT020007264">
    <property type="protein sequence ID" value="CAC5406933.1"/>
    <property type="molecule type" value="Genomic_DNA"/>
</dbReference>
<dbReference type="Proteomes" id="UP000507470">
    <property type="component" value="Unassembled WGS sequence"/>
</dbReference>
<dbReference type="SUPFAM" id="SSF101898">
    <property type="entry name" value="NHL repeat"/>
    <property type="match status" value="1"/>
</dbReference>
<reference evidence="1 2" key="1">
    <citation type="submission" date="2020-06" db="EMBL/GenBank/DDBJ databases">
        <authorList>
            <person name="Li R."/>
            <person name="Bekaert M."/>
        </authorList>
    </citation>
    <scope>NUCLEOTIDE SEQUENCE [LARGE SCALE GENOMIC DNA]</scope>
    <source>
        <strain evidence="2">wild</strain>
    </source>
</reference>
<dbReference type="Gene3D" id="2.120.10.30">
    <property type="entry name" value="TolB, C-terminal domain"/>
    <property type="match status" value="1"/>
</dbReference>
<evidence type="ECO:0008006" key="3">
    <source>
        <dbReference type="Google" id="ProtNLM"/>
    </source>
</evidence>
<evidence type="ECO:0000313" key="2">
    <source>
        <dbReference type="Proteomes" id="UP000507470"/>
    </source>
</evidence>
<accession>A0A6J8DE41</accession>
<name>A0A6J8DE41_MYTCO</name>
<proteinExistence type="predicted"/>
<keyword evidence="2" id="KW-1185">Reference proteome</keyword>
<dbReference type="AlphaFoldDB" id="A0A6J8DE41"/>